<sequence length="103" mass="11621">MLLLLLKQWFACNREFQALQSKLLRLPRDSHEKGGPLLCFSLGSAGKLPPERPWEDSPGWTLAFLRIPSNDVPFFANVFRFIQVFSQTVATVRNPGFGSGLRS</sequence>
<proteinExistence type="predicted"/>
<evidence type="ECO:0000313" key="1">
    <source>
        <dbReference type="EMBL" id="GBN66460.1"/>
    </source>
</evidence>
<accession>A0A4Y2QT92</accession>
<dbReference type="EMBL" id="BGPR01014729">
    <property type="protein sequence ID" value="GBN66460.1"/>
    <property type="molecule type" value="Genomic_DNA"/>
</dbReference>
<gene>
    <name evidence="1" type="ORF">AVEN_251072_1</name>
</gene>
<organism evidence="1 2">
    <name type="scientific">Araneus ventricosus</name>
    <name type="common">Orbweaver spider</name>
    <name type="synonym">Epeira ventricosa</name>
    <dbReference type="NCBI Taxonomy" id="182803"/>
    <lineage>
        <taxon>Eukaryota</taxon>
        <taxon>Metazoa</taxon>
        <taxon>Ecdysozoa</taxon>
        <taxon>Arthropoda</taxon>
        <taxon>Chelicerata</taxon>
        <taxon>Arachnida</taxon>
        <taxon>Araneae</taxon>
        <taxon>Araneomorphae</taxon>
        <taxon>Entelegynae</taxon>
        <taxon>Araneoidea</taxon>
        <taxon>Araneidae</taxon>
        <taxon>Araneus</taxon>
    </lineage>
</organism>
<evidence type="ECO:0000313" key="2">
    <source>
        <dbReference type="Proteomes" id="UP000499080"/>
    </source>
</evidence>
<name>A0A4Y2QT92_ARAVE</name>
<protein>
    <submittedName>
        <fullName evidence="1">Uncharacterized protein</fullName>
    </submittedName>
</protein>
<comment type="caution">
    <text evidence="1">The sequence shown here is derived from an EMBL/GenBank/DDBJ whole genome shotgun (WGS) entry which is preliminary data.</text>
</comment>
<keyword evidence="2" id="KW-1185">Reference proteome</keyword>
<dbReference type="Proteomes" id="UP000499080">
    <property type="component" value="Unassembled WGS sequence"/>
</dbReference>
<dbReference type="AlphaFoldDB" id="A0A4Y2QT92"/>
<reference evidence="1 2" key="1">
    <citation type="journal article" date="2019" name="Sci. Rep.">
        <title>Orb-weaving spider Araneus ventricosus genome elucidates the spidroin gene catalogue.</title>
        <authorList>
            <person name="Kono N."/>
            <person name="Nakamura H."/>
            <person name="Ohtoshi R."/>
            <person name="Moran D.A.P."/>
            <person name="Shinohara A."/>
            <person name="Yoshida Y."/>
            <person name="Fujiwara M."/>
            <person name="Mori M."/>
            <person name="Tomita M."/>
            <person name="Arakawa K."/>
        </authorList>
    </citation>
    <scope>NUCLEOTIDE SEQUENCE [LARGE SCALE GENOMIC DNA]</scope>
</reference>